<keyword evidence="1" id="KW-0472">Membrane</keyword>
<dbReference type="Gene3D" id="3.40.50.410">
    <property type="entry name" value="von Willebrand factor, type A domain"/>
    <property type="match status" value="1"/>
</dbReference>
<sequence length="350" mass="37499">MPDRMLLWPWVAVALAAVVVLTVVLVVLLARRRRPAQDSLRVAHTDALLRLPEVRRALLGHRAWQVAGMLVLGLCVVATAALAARPVEREVTSERLATRDIVLCLDVSGSMLPYDAAVLSLYADLTEHFAGERIALVVFDSTARTVFPLTDDYTLVGEQLAAGAEAVGLDTERLGSKTLEEMSDRELAQVQDLLTFTAGTTSLEDSSLIGDGLATCALQFDEHGTERSRSILLATDNFVGEDPVYSLGEAAELVASRDITLYGLYGGPADRVGGAEESDYRAVVGAHDGLYFTLDDPGAVEALVADVQAQQAVALDADAESVLTDVPGRWYAVLLLGTGMLVLAAWRVRP</sequence>
<name>A0ABX2A2B5_9MICO</name>
<organism evidence="3 4">
    <name type="scientific">Isoptericola halotolerans</name>
    <dbReference type="NCBI Taxonomy" id="300560"/>
    <lineage>
        <taxon>Bacteria</taxon>
        <taxon>Bacillati</taxon>
        <taxon>Actinomycetota</taxon>
        <taxon>Actinomycetes</taxon>
        <taxon>Micrococcales</taxon>
        <taxon>Promicromonosporaceae</taxon>
        <taxon>Isoptericola</taxon>
    </lineage>
</organism>
<evidence type="ECO:0000259" key="2">
    <source>
        <dbReference type="SMART" id="SM00327"/>
    </source>
</evidence>
<dbReference type="InterPro" id="IPR002035">
    <property type="entry name" value="VWF_A"/>
</dbReference>
<evidence type="ECO:0000313" key="3">
    <source>
        <dbReference type="EMBL" id="NOV95743.1"/>
    </source>
</evidence>
<feature type="transmembrane region" description="Helical" evidence="1">
    <location>
        <begin position="63"/>
        <end position="84"/>
    </location>
</feature>
<dbReference type="SUPFAM" id="SSF53300">
    <property type="entry name" value="vWA-like"/>
    <property type="match status" value="1"/>
</dbReference>
<keyword evidence="4" id="KW-1185">Reference proteome</keyword>
<dbReference type="Proteomes" id="UP000757540">
    <property type="component" value="Unassembled WGS sequence"/>
</dbReference>
<accession>A0ABX2A2B5</accession>
<comment type="caution">
    <text evidence="3">The sequence shown here is derived from an EMBL/GenBank/DDBJ whole genome shotgun (WGS) entry which is preliminary data.</text>
</comment>
<dbReference type="RefSeq" id="WP_171782010.1">
    <property type="nucleotide sequence ID" value="NZ_BAAAML010000002.1"/>
</dbReference>
<evidence type="ECO:0000313" key="4">
    <source>
        <dbReference type="Proteomes" id="UP000757540"/>
    </source>
</evidence>
<evidence type="ECO:0000256" key="1">
    <source>
        <dbReference type="SAM" id="Phobius"/>
    </source>
</evidence>
<feature type="transmembrane region" description="Helical" evidence="1">
    <location>
        <begin position="6"/>
        <end position="30"/>
    </location>
</feature>
<reference evidence="3 4" key="1">
    <citation type="submission" date="2020-05" db="EMBL/GenBank/DDBJ databases">
        <title>Genomic Encyclopedia of Type Strains, Phase III (KMG-III): the genomes of soil and plant-associated and newly described type strains.</title>
        <authorList>
            <person name="Whitman W."/>
        </authorList>
    </citation>
    <scope>NUCLEOTIDE SEQUENCE [LARGE SCALE GENOMIC DNA]</scope>
    <source>
        <strain evidence="3 4">KCTC 19046</strain>
    </source>
</reference>
<dbReference type="Pfam" id="PF13519">
    <property type="entry name" value="VWA_2"/>
    <property type="match status" value="1"/>
</dbReference>
<proteinExistence type="predicted"/>
<dbReference type="InterPro" id="IPR036465">
    <property type="entry name" value="vWFA_dom_sf"/>
</dbReference>
<feature type="domain" description="VWFA" evidence="2">
    <location>
        <begin position="98"/>
        <end position="308"/>
    </location>
</feature>
<gene>
    <name evidence="3" type="ORF">HDG69_000296</name>
</gene>
<dbReference type="SMART" id="SM00327">
    <property type="entry name" value="VWA"/>
    <property type="match status" value="1"/>
</dbReference>
<keyword evidence="1" id="KW-0812">Transmembrane</keyword>
<protein>
    <submittedName>
        <fullName evidence="3">Ca-activated chloride channel family protein</fullName>
    </submittedName>
</protein>
<dbReference type="EMBL" id="JABEZU010000001">
    <property type="protein sequence ID" value="NOV95743.1"/>
    <property type="molecule type" value="Genomic_DNA"/>
</dbReference>
<keyword evidence="1" id="KW-1133">Transmembrane helix</keyword>